<keyword evidence="5" id="KW-0067">ATP-binding</keyword>
<dbReference type="Gene3D" id="3.40.980.20">
    <property type="entry name" value="Four-carbon acid sugar kinase, nucleotide binding domain"/>
    <property type="match status" value="1"/>
</dbReference>
<evidence type="ECO:0000259" key="8">
    <source>
        <dbReference type="Pfam" id="PF17042"/>
    </source>
</evidence>
<reference evidence="10" key="1">
    <citation type="submission" date="2023-07" db="EMBL/GenBank/DDBJ databases">
        <title>Molecular identification of indigenous halophilic bacteria isolated from red sea cost, biodegradation of synthetic dyes and assessment of degraded metabolite toxicity.</title>
        <authorList>
            <person name="Chaieb K."/>
            <person name="Altayb H.N."/>
        </authorList>
    </citation>
    <scope>NUCLEOTIDE SEQUENCE [LARGE SCALE GENOMIC DNA]</scope>
    <source>
        <strain evidence="10">K20</strain>
    </source>
</reference>
<protein>
    <recommendedName>
        <fullName evidence="11">Serine kinase</fullName>
    </recommendedName>
</protein>
<dbReference type="RefSeq" id="WP_225249531.1">
    <property type="nucleotide sequence ID" value="NZ_JAIWIU010000015.1"/>
</dbReference>
<evidence type="ECO:0000313" key="10">
    <source>
        <dbReference type="Proteomes" id="UP001199044"/>
    </source>
</evidence>
<dbReference type="Gene3D" id="3.40.50.10840">
    <property type="entry name" value="Putative sugar-binding, N-terminal domain"/>
    <property type="match status" value="1"/>
</dbReference>
<dbReference type="SUPFAM" id="SSF142764">
    <property type="entry name" value="YgbK-like"/>
    <property type="match status" value="1"/>
</dbReference>
<sequence length="428" mass="46906">MSRPRYILADDFTGANDVGVALASSGIATHVLLSSENKQSSVIDTGVICTDSRDLDKQDAKSALQKVAQNYHLAQRQPLLIKKVDSTLRGNIGSEIDALLSSGYSLAIVAIAAPSARRKTVNGLCYVNDIPLAETEFASDPKSPIHSSRIAEIIQSQTTRVTVEYLSHEVNNVLQRQSFDHFYETGSEIIVCDTETHDDLYQLYQAATQLKIPTVFVTTGELTHAIVEQQATADLPLKKSKQPVLAMIGSMSEMTLTQSQYLVDEKIAEVIDLELDNLLSDNSGLYINKQSADAISRLKSGANCVVRSCKNPELRYELKNLATQYGLTQMQLAEHVRECLAELTYQIVRAAHEHIGGLILCGGDVAMATAKRLNATQYQIKGIVAGCVPWGQLESQYTPFPTFTKAGGFGDPTTFSQVIQQLHKEVRQ</sequence>
<gene>
    <name evidence="9" type="ORF">LDJ79_03015</name>
</gene>
<dbReference type="Pfam" id="PF07005">
    <property type="entry name" value="SBD_N"/>
    <property type="match status" value="1"/>
</dbReference>
<evidence type="ECO:0000313" key="9">
    <source>
        <dbReference type="EMBL" id="MCA2015064.1"/>
    </source>
</evidence>
<comment type="similarity">
    <text evidence="1">Belongs to the four-carbon acid sugar kinase family.</text>
</comment>
<name>A0ABS7YKS2_9VIBR</name>
<evidence type="ECO:0000256" key="2">
    <source>
        <dbReference type="ARBA" id="ARBA00022679"/>
    </source>
</evidence>
<dbReference type="InterPro" id="IPR031475">
    <property type="entry name" value="NBD_C"/>
</dbReference>
<evidence type="ECO:0000256" key="3">
    <source>
        <dbReference type="ARBA" id="ARBA00022741"/>
    </source>
</evidence>
<evidence type="ECO:0000256" key="1">
    <source>
        <dbReference type="ARBA" id="ARBA00005715"/>
    </source>
</evidence>
<proteinExistence type="inferred from homology"/>
<dbReference type="Pfam" id="PF17042">
    <property type="entry name" value="NBD_C"/>
    <property type="match status" value="1"/>
</dbReference>
<keyword evidence="2" id="KW-0808">Transferase</keyword>
<keyword evidence="4" id="KW-0418">Kinase</keyword>
<evidence type="ECO:0000256" key="4">
    <source>
        <dbReference type="ARBA" id="ARBA00022777"/>
    </source>
</evidence>
<dbReference type="InterPro" id="IPR042213">
    <property type="entry name" value="NBD_C_sf"/>
</dbReference>
<feature type="domain" description="Four-carbon acid sugar kinase N-terminal" evidence="7">
    <location>
        <begin position="6"/>
        <end position="222"/>
    </location>
</feature>
<evidence type="ECO:0000256" key="6">
    <source>
        <dbReference type="ARBA" id="ARBA00023277"/>
    </source>
</evidence>
<feature type="domain" description="Four-carbon acid sugar kinase nucleotide binding" evidence="8">
    <location>
        <begin position="245"/>
        <end position="415"/>
    </location>
</feature>
<evidence type="ECO:0008006" key="11">
    <source>
        <dbReference type="Google" id="ProtNLM"/>
    </source>
</evidence>
<accession>A0ABS7YKS2</accession>
<evidence type="ECO:0000256" key="5">
    <source>
        <dbReference type="ARBA" id="ARBA00022840"/>
    </source>
</evidence>
<keyword evidence="6" id="KW-0119">Carbohydrate metabolism</keyword>
<comment type="caution">
    <text evidence="9">The sequence shown here is derived from an EMBL/GenBank/DDBJ whole genome shotgun (WGS) entry which is preliminary data.</text>
</comment>
<keyword evidence="3" id="KW-0547">Nucleotide-binding</keyword>
<dbReference type="InterPro" id="IPR037051">
    <property type="entry name" value="4-carb_acid_sugar_kinase_N_sf"/>
</dbReference>
<organism evidence="9 10">
    <name type="scientific">Vibrio tritonius</name>
    <dbReference type="NCBI Taxonomy" id="1435069"/>
    <lineage>
        <taxon>Bacteria</taxon>
        <taxon>Pseudomonadati</taxon>
        <taxon>Pseudomonadota</taxon>
        <taxon>Gammaproteobacteria</taxon>
        <taxon>Vibrionales</taxon>
        <taxon>Vibrionaceae</taxon>
        <taxon>Vibrio</taxon>
    </lineage>
</organism>
<dbReference type="InterPro" id="IPR010737">
    <property type="entry name" value="4-carb_acid_sugar_kinase_N"/>
</dbReference>
<dbReference type="Proteomes" id="UP001199044">
    <property type="component" value="Unassembled WGS sequence"/>
</dbReference>
<keyword evidence="10" id="KW-1185">Reference proteome</keyword>
<evidence type="ECO:0000259" key="7">
    <source>
        <dbReference type="Pfam" id="PF07005"/>
    </source>
</evidence>
<dbReference type="EMBL" id="JAIWIU010000015">
    <property type="protein sequence ID" value="MCA2015064.1"/>
    <property type="molecule type" value="Genomic_DNA"/>
</dbReference>